<evidence type="ECO:0000256" key="2">
    <source>
        <dbReference type="ARBA" id="ARBA00010325"/>
    </source>
</evidence>
<comment type="caution">
    <text evidence="10">The sequence shown here is derived from an EMBL/GenBank/DDBJ whole genome shotgun (WGS) entry which is preliminary data.</text>
</comment>
<dbReference type="Pfam" id="PF04690">
    <property type="entry name" value="YABBY"/>
    <property type="match status" value="1"/>
</dbReference>
<keyword evidence="3" id="KW-0479">Metal-binding</keyword>
<keyword evidence="4" id="KW-0863">Zinc-finger</keyword>
<name>A0ABQ9MPG8_HEVBR</name>
<dbReference type="Proteomes" id="UP001174677">
    <property type="component" value="Chromosome 5"/>
</dbReference>
<dbReference type="InterPro" id="IPR056776">
    <property type="entry name" value="YABBY_N"/>
</dbReference>
<comment type="subcellular location">
    <subcellularLocation>
        <location evidence="1">Nucleus</location>
    </subcellularLocation>
</comment>
<keyword evidence="5" id="KW-0862">Zinc</keyword>
<evidence type="ECO:0000259" key="9">
    <source>
        <dbReference type="Pfam" id="PF24868"/>
    </source>
</evidence>
<gene>
    <name evidence="10" type="ORF">P3X46_009418</name>
</gene>
<feature type="domain" description="YABBY protein C-terminal" evidence="8">
    <location>
        <begin position="146"/>
        <end position="211"/>
    </location>
</feature>
<accession>A0ABQ9MPG8</accession>
<dbReference type="InterPro" id="IPR056775">
    <property type="entry name" value="YABBY_C"/>
</dbReference>
<dbReference type="SUPFAM" id="SSF47095">
    <property type="entry name" value="HMG-box"/>
    <property type="match status" value="1"/>
</dbReference>
<feature type="compositionally biased region" description="Low complexity" evidence="7">
    <location>
        <begin position="137"/>
        <end position="146"/>
    </location>
</feature>
<evidence type="ECO:0000256" key="6">
    <source>
        <dbReference type="ARBA" id="ARBA00023242"/>
    </source>
</evidence>
<proteinExistence type="inferred from homology"/>
<dbReference type="PANTHER" id="PTHR31675:SF41">
    <property type="entry name" value="YABBY FAMILY PROTEIN"/>
    <property type="match status" value="1"/>
</dbReference>
<evidence type="ECO:0000259" key="8">
    <source>
        <dbReference type="Pfam" id="PF04690"/>
    </source>
</evidence>
<organism evidence="10 11">
    <name type="scientific">Hevea brasiliensis</name>
    <name type="common">Para rubber tree</name>
    <name type="synonym">Siphonia brasiliensis</name>
    <dbReference type="NCBI Taxonomy" id="3981"/>
    <lineage>
        <taxon>Eukaryota</taxon>
        <taxon>Viridiplantae</taxon>
        <taxon>Streptophyta</taxon>
        <taxon>Embryophyta</taxon>
        <taxon>Tracheophyta</taxon>
        <taxon>Spermatophyta</taxon>
        <taxon>Magnoliopsida</taxon>
        <taxon>eudicotyledons</taxon>
        <taxon>Gunneridae</taxon>
        <taxon>Pentapetalae</taxon>
        <taxon>rosids</taxon>
        <taxon>fabids</taxon>
        <taxon>Malpighiales</taxon>
        <taxon>Euphorbiaceae</taxon>
        <taxon>Crotonoideae</taxon>
        <taxon>Micrandreae</taxon>
        <taxon>Hevea</taxon>
    </lineage>
</organism>
<evidence type="ECO:0000256" key="4">
    <source>
        <dbReference type="ARBA" id="ARBA00022771"/>
    </source>
</evidence>
<dbReference type="Pfam" id="PF24868">
    <property type="entry name" value="YABBY_N"/>
    <property type="match status" value="1"/>
</dbReference>
<feature type="domain" description="YABBY N-terminal" evidence="9">
    <location>
        <begin position="61"/>
        <end position="114"/>
    </location>
</feature>
<dbReference type="EMBL" id="JARPOI010000005">
    <property type="protein sequence ID" value="KAJ9181273.1"/>
    <property type="molecule type" value="Genomic_DNA"/>
</dbReference>
<evidence type="ECO:0000313" key="11">
    <source>
        <dbReference type="Proteomes" id="UP001174677"/>
    </source>
</evidence>
<dbReference type="CDD" id="cd00084">
    <property type="entry name" value="HMG-box_SF"/>
    <property type="match status" value="1"/>
</dbReference>
<evidence type="ECO:0000256" key="3">
    <source>
        <dbReference type="ARBA" id="ARBA00022723"/>
    </source>
</evidence>
<reference evidence="10" key="1">
    <citation type="journal article" date="2023" name="Plant Biotechnol. J.">
        <title>Chromosome-level wild Hevea brasiliensis genome provides new tools for genomic-assisted breeding and valuable loci to elevate rubber yield.</title>
        <authorList>
            <person name="Cheng H."/>
            <person name="Song X."/>
            <person name="Hu Y."/>
            <person name="Wu T."/>
            <person name="Yang Q."/>
            <person name="An Z."/>
            <person name="Feng S."/>
            <person name="Deng Z."/>
            <person name="Wu W."/>
            <person name="Zeng X."/>
            <person name="Tu M."/>
            <person name="Wang X."/>
            <person name="Huang H."/>
        </authorList>
    </citation>
    <scope>NUCLEOTIDE SEQUENCE</scope>
    <source>
        <strain evidence="10">MT/VB/25A 57/8</strain>
    </source>
</reference>
<evidence type="ECO:0000313" key="10">
    <source>
        <dbReference type="EMBL" id="KAJ9181273.1"/>
    </source>
</evidence>
<dbReference type="InterPro" id="IPR006780">
    <property type="entry name" value="YABBY"/>
</dbReference>
<keyword evidence="6" id="KW-0539">Nucleus</keyword>
<keyword evidence="11" id="KW-1185">Reference proteome</keyword>
<feature type="region of interest" description="Disordered" evidence="7">
    <location>
        <begin position="136"/>
        <end position="167"/>
    </location>
</feature>
<evidence type="ECO:0000256" key="1">
    <source>
        <dbReference type="ARBA" id="ARBA00004123"/>
    </source>
</evidence>
<dbReference type="Gene3D" id="1.10.30.10">
    <property type="entry name" value="High mobility group box domain"/>
    <property type="match status" value="1"/>
</dbReference>
<evidence type="ECO:0000256" key="5">
    <source>
        <dbReference type="ARBA" id="ARBA00022833"/>
    </source>
</evidence>
<evidence type="ECO:0000256" key="7">
    <source>
        <dbReference type="SAM" id="MobiDB-lite"/>
    </source>
</evidence>
<dbReference type="InterPro" id="IPR036910">
    <property type="entry name" value="HMG_box_dom_sf"/>
</dbReference>
<dbReference type="PANTHER" id="PTHR31675">
    <property type="entry name" value="PROTEIN YABBY 6-RELATED"/>
    <property type="match status" value="1"/>
</dbReference>
<comment type="similarity">
    <text evidence="2">Belongs to the YABBY family.</text>
</comment>
<protein>
    <submittedName>
        <fullName evidence="10">Uncharacterized protein</fullName>
    </submittedName>
</protein>
<sequence length="227" mass="25490">MARLYCLLFIYLHKIIHFTQDSNLSPFSSSIIKLSFNFQDSLLSLVIDLQFTSRMSLNNIASECVCYVHCNFCNTNLAVNVPGNITFNAVTVKCGHCSNLLSLYTGALPQNTHHLQNVHKQNIFYQYLSEDSRSSKSNEVSASDSSSENEHPKTLSVHAAKGKRQRAPSAYNKFIKEEIRRLKANNPNISHKEAFSTAAKNWAYLPHTQFGLTLNGNMKDIQGQGTL</sequence>